<accession>A0ABV1H6M5</accession>
<evidence type="ECO:0000259" key="1">
    <source>
        <dbReference type="Pfam" id="PF00534"/>
    </source>
</evidence>
<keyword evidence="3" id="KW-1185">Reference proteome</keyword>
<proteinExistence type="predicted"/>
<dbReference type="Proteomes" id="UP001546774">
    <property type="component" value="Unassembled WGS sequence"/>
</dbReference>
<keyword evidence="2" id="KW-0808">Transferase</keyword>
<sequence>MSLSKAALNMAEALRPVLVKLIPQKMLSAVKAKVIEKGAKDLEKTEITPFEPQAHKKGINLIGSIKSDTGLGQSMRLVAEILENSTWDYTVYDYFVPPGGSRTNEAFDGKITQTGPYNINLIHVNPSELPLAFMDVGKNQWDTRYNIGYWLWELEEFPKEWLPAFHLLDEVWTPSEFISQNLRKYTDKPVYTLPYSVTAPADAAYDRDYFHLPKDRFLFLMMYDSGSGMVRKNPLGAIEAFKQAFDRENKQVGLVIKMNRSEQSEKDIENIRTKLDGYDNIYFICETLSKTAVNSLTACVDVFVSLHRAEGFGLVMAEAMLLGTPVIATNWSANTEFMNRESACMVDYKKTAIEQDIPPFKKGYHWAEADVAQAAAYMKRLCEDSAFYEQKKAAAGAYIREKTKMQHSVSLLEDRLGKILEERK</sequence>
<evidence type="ECO:0000313" key="3">
    <source>
        <dbReference type="Proteomes" id="UP001546774"/>
    </source>
</evidence>
<gene>
    <name evidence="2" type="ORF">WMO37_10115</name>
</gene>
<dbReference type="CDD" id="cd03801">
    <property type="entry name" value="GT4_PimA-like"/>
    <property type="match status" value="1"/>
</dbReference>
<dbReference type="EMBL" id="JBBMFS010000008">
    <property type="protein sequence ID" value="MEQ2555358.1"/>
    <property type="molecule type" value="Genomic_DNA"/>
</dbReference>
<organism evidence="2 3">
    <name type="scientific">Lachnospira intestinalis</name>
    <dbReference type="NCBI Taxonomy" id="3133158"/>
    <lineage>
        <taxon>Bacteria</taxon>
        <taxon>Bacillati</taxon>
        <taxon>Bacillota</taxon>
        <taxon>Clostridia</taxon>
        <taxon>Lachnospirales</taxon>
        <taxon>Lachnospiraceae</taxon>
        <taxon>Lachnospira</taxon>
    </lineage>
</organism>
<reference evidence="2" key="1">
    <citation type="submission" date="2024-03" db="EMBL/GenBank/DDBJ databases">
        <title>Human intestinal bacterial collection.</title>
        <authorList>
            <person name="Pauvert C."/>
            <person name="Hitch T.C.A."/>
            <person name="Clavel T."/>
        </authorList>
    </citation>
    <scope>NUCLEOTIDE SEQUENCE [LARGE SCALE GENOMIC DNA]</scope>
    <source>
        <strain evidence="2">CLA-AA-H89B</strain>
    </source>
</reference>
<name>A0ABV1H6M5_9FIRM</name>
<feature type="domain" description="Glycosyl transferase family 1" evidence="1">
    <location>
        <begin position="231"/>
        <end position="379"/>
    </location>
</feature>
<dbReference type="PANTHER" id="PTHR46656">
    <property type="entry name" value="PUTATIVE-RELATED"/>
    <property type="match status" value="1"/>
</dbReference>
<keyword evidence="2" id="KW-0328">Glycosyltransferase</keyword>
<dbReference type="EC" id="2.4.-.-" evidence="2"/>
<dbReference type="Gene3D" id="3.40.50.2000">
    <property type="entry name" value="Glycogen Phosphorylase B"/>
    <property type="match status" value="1"/>
</dbReference>
<dbReference type="PANTHER" id="PTHR46656:SF3">
    <property type="entry name" value="PUTATIVE-RELATED"/>
    <property type="match status" value="1"/>
</dbReference>
<protein>
    <submittedName>
        <fullName evidence="2">Glycosyltransferase family 4 protein</fullName>
        <ecNumber evidence="2">2.4.-.-</ecNumber>
    </submittedName>
</protein>
<dbReference type="SUPFAM" id="SSF53756">
    <property type="entry name" value="UDP-Glycosyltransferase/glycogen phosphorylase"/>
    <property type="match status" value="1"/>
</dbReference>
<dbReference type="Pfam" id="PF00534">
    <property type="entry name" value="Glycos_transf_1"/>
    <property type="match status" value="1"/>
</dbReference>
<evidence type="ECO:0000313" key="2">
    <source>
        <dbReference type="EMBL" id="MEQ2555358.1"/>
    </source>
</evidence>
<comment type="caution">
    <text evidence="2">The sequence shown here is derived from an EMBL/GenBank/DDBJ whole genome shotgun (WGS) entry which is preliminary data.</text>
</comment>
<dbReference type="InterPro" id="IPR001296">
    <property type="entry name" value="Glyco_trans_1"/>
</dbReference>
<dbReference type="GO" id="GO:0016757">
    <property type="term" value="F:glycosyltransferase activity"/>
    <property type="evidence" value="ECO:0007669"/>
    <property type="project" value="UniProtKB-KW"/>
</dbReference>